<dbReference type="Proteomes" id="UP001056855">
    <property type="component" value="Chromosome"/>
</dbReference>
<accession>A0A9E7N651</accession>
<dbReference type="GO" id="GO:0016787">
    <property type="term" value="F:hydrolase activity"/>
    <property type="evidence" value="ECO:0007669"/>
    <property type="project" value="InterPro"/>
</dbReference>
<gene>
    <name evidence="2" type="ORF">NGM29_10675</name>
</gene>
<dbReference type="GeneID" id="73290515"/>
<dbReference type="EMBL" id="CP100355">
    <property type="protein sequence ID" value="UTF52260.1"/>
    <property type="molecule type" value="Genomic_DNA"/>
</dbReference>
<dbReference type="PANTHER" id="PTHR46546:SF4">
    <property type="entry name" value="SHEWANELLA-LIKE PROTEIN PHOSPHATASE 1"/>
    <property type="match status" value="1"/>
</dbReference>
<dbReference type="PANTHER" id="PTHR46546">
    <property type="entry name" value="SHEWANELLA-LIKE PROTEIN PHOSPHATASE 1"/>
    <property type="match status" value="1"/>
</dbReference>
<reference evidence="2" key="1">
    <citation type="submission" date="2022-06" db="EMBL/GenBank/DDBJ databases">
        <title>Diverse halophilic archaea isolated from saline environments.</title>
        <authorList>
            <person name="Cui H.-L."/>
        </authorList>
    </citation>
    <scope>NUCLEOTIDE SEQUENCE</scope>
    <source>
        <strain evidence="2">WLHS1</strain>
    </source>
</reference>
<dbReference type="RefSeq" id="WP_254156114.1">
    <property type="nucleotide sequence ID" value="NZ_CP100355.1"/>
</dbReference>
<dbReference type="AlphaFoldDB" id="A0A9E7N651"/>
<name>A0A9E7N651_9EURY</name>
<evidence type="ECO:0000259" key="1">
    <source>
        <dbReference type="Pfam" id="PF00149"/>
    </source>
</evidence>
<dbReference type="InterPro" id="IPR029052">
    <property type="entry name" value="Metallo-depent_PP-like"/>
</dbReference>
<keyword evidence="3" id="KW-1185">Reference proteome</keyword>
<dbReference type="Pfam" id="PF00149">
    <property type="entry name" value="Metallophos"/>
    <property type="match status" value="1"/>
</dbReference>
<evidence type="ECO:0000313" key="3">
    <source>
        <dbReference type="Proteomes" id="UP001056855"/>
    </source>
</evidence>
<dbReference type="InterPro" id="IPR004843">
    <property type="entry name" value="Calcineurin-like_PHP"/>
</dbReference>
<dbReference type="Gene3D" id="3.60.21.10">
    <property type="match status" value="1"/>
</dbReference>
<protein>
    <submittedName>
        <fullName evidence="2">Metallophosphoesterase</fullName>
    </submittedName>
</protein>
<proteinExistence type="predicted"/>
<evidence type="ECO:0000313" key="2">
    <source>
        <dbReference type="EMBL" id="UTF52260.1"/>
    </source>
</evidence>
<sequence length="305" mass="33078">MPLPILDGPLPSSSVRDSVNGLSIGDSPPTIVSISDLHGYLEPTRSALLTLADHPEFAPVVVPGDDGALHWADENYVLVFNGDLIDRGPANEGVLALVARLVDEAPPGRVRITLGNHEAIILSPDHFGYTQWFAGRVGGDDRRQFLEQIVAGHIVAAYEGYNVTYVHAGSPTEYRVEKVNESLIEAAKKLLEAAGTEYDVGTQRRIIDEHQRVLGVGTGHPKNPGAGLVWLDFEHLPPDAPPQVVGHTRHSIPQRKGSVYCQNVLRANLASKGGEAVFIETPESLSSLTREADGNVEMREINRFD</sequence>
<feature type="domain" description="Calcineurin-like phosphoesterase" evidence="1">
    <location>
        <begin position="30"/>
        <end position="179"/>
    </location>
</feature>
<dbReference type="SUPFAM" id="SSF56300">
    <property type="entry name" value="Metallo-dependent phosphatases"/>
    <property type="match status" value="1"/>
</dbReference>
<organism evidence="2 3">
    <name type="scientific">Natronosalvus rutilus</name>
    <dbReference type="NCBI Taxonomy" id="2953753"/>
    <lineage>
        <taxon>Archaea</taxon>
        <taxon>Methanobacteriati</taxon>
        <taxon>Methanobacteriota</taxon>
        <taxon>Stenosarchaea group</taxon>
        <taxon>Halobacteria</taxon>
        <taxon>Halobacteriales</taxon>
        <taxon>Natrialbaceae</taxon>
        <taxon>Natronosalvus</taxon>
    </lineage>
</organism>
<dbReference type="KEGG" id="sawl:NGM29_10675"/>